<feature type="region of interest" description="Disordered" evidence="1">
    <location>
        <begin position="368"/>
        <end position="395"/>
    </location>
</feature>
<protein>
    <submittedName>
        <fullName evidence="5">Concanavalin A-like lectin/glucanases superfamily</fullName>
    </submittedName>
</protein>
<reference evidence="5" key="1">
    <citation type="submission" date="2020-05" db="EMBL/GenBank/DDBJ databases">
        <authorList>
            <person name="Chiriac C."/>
            <person name="Salcher M."/>
            <person name="Ghai R."/>
            <person name="Kavagutti S V."/>
        </authorList>
    </citation>
    <scope>NUCLEOTIDE SEQUENCE</scope>
</reference>
<evidence type="ECO:0000256" key="1">
    <source>
        <dbReference type="SAM" id="MobiDB-lite"/>
    </source>
</evidence>
<feature type="domain" description="Glycine-rich" evidence="2">
    <location>
        <begin position="256"/>
        <end position="431"/>
    </location>
</feature>
<evidence type="ECO:0000313" key="6">
    <source>
        <dbReference type="EMBL" id="CAB4223014.1"/>
    </source>
</evidence>
<dbReference type="GO" id="GO:0030246">
    <property type="term" value="F:carbohydrate binding"/>
    <property type="evidence" value="ECO:0007669"/>
    <property type="project" value="UniProtKB-KW"/>
</dbReference>
<evidence type="ECO:0000313" key="3">
    <source>
        <dbReference type="EMBL" id="CAB4167332.1"/>
    </source>
</evidence>
<dbReference type="InterPro" id="IPR049304">
    <property type="entry name" value="Gly_rich_dom"/>
</dbReference>
<feature type="compositionally biased region" description="Low complexity" evidence="1">
    <location>
        <begin position="372"/>
        <end position="382"/>
    </location>
</feature>
<feature type="compositionally biased region" description="Gly residues" evidence="1">
    <location>
        <begin position="383"/>
        <end position="394"/>
    </location>
</feature>
<accession>A0A6J5Q1P1</accession>
<keyword evidence="5" id="KW-0430">Lectin</keyword>
<evidence type="ECO:0000259" key="2">
    <source>
        <dbReference type="Pfam" id="PF21722"/>
    </source>
</evidence>
<dbReference type="Pfam" id="PF13385">
    <property type="entry name" value="Laminin_G_3"/>
    <property type="match status" value="1"/>
</dbReference>
<dbReference type="EMBL" id="LR796858">
    <property type="protein sequence ID" value="CAB4171094.1"/>
    <property type="molecule type" value="Genomic_DNA"/>
</dbReference>
<dbReference type="EMBL" id="LR796944">
    <property type="protein sequence ID" value="CAB4176597.1"/>
    <property type="molecule type" value="Genomic_DNA"/>
</dbReference>
<sequence length="439" mass="44276">MAITLGSNGYVTSGLVLYLDANKSSSYPGTGTVWTDLSPSSNNGTLNGGITYSGGKLVLNGVDGYVSVGSTGMSNFTAGISISFYANMYSTSAGWTRFMDFGNGPDVNNILVARYGGLTYTFGSQWKNAAAWGTINIENTLQLNNNAFYTITGDGTTIKLYINGNLIGTSASALLPDNITRTINYIGRSNWVGDGYLKGTISAVQIYNRAITLAEIQQNYAYISQGITLSDGSVQGSAFNSSSDTGYLLATTVYSATGASTWTKPAGCTKVIVKVVGGGGGGCGHCESGGAGGYSEKVIDVTSVATVAVTVGGGGASVGYHNAAPNGGTSSFGSYCSATGGYGANQHASHTGGHGGIGSSGDVNFLGGVGTGHSNNGGQQSPGRGGSSYWGGCSGQSHNNSNPSNIYYMAPGTGGTGGNQGGYGFRAGSSGLVVVYSYA</sequence>
<dbReference type="EMBL" id="LR796815">
    <property type="protein sequence ID" value="CAB4167332.1"/>
    <property type="molecule type" value="Genomic_DNA"/>
</dbReference>
<evidence type="ECO:0000313" key="5">
    <source>
        <dbReference type="EMBL" id="CAB4176597.1"/>
    </source>
</evidence>
<dbReference type="Pfam" id="PF21722">
    <property type="entry name" value="Gly_rich_2"/>
    <property type="match status" value="1"/>
</dbReference>
<proteinExistence type="predicted"/>
<dbReference type="SUPFAM" id="SSF49899">
    <property type="entry name" value="Concanavalin A-like lectins/glucanases"/>
    <property type="match status" value="1"/>
</dbReference>
<dbReference type="InterPro" id="IPR013320">
    <property type="entry name" value="ConA-like_dom_sf"/>
</dbReference>
<dbReference type="Gene3D" id="2.60.120.200">
    <property type="match status" value="1"/>
</dbReference>
<name>A0A6J5Q1P1_9CAUD</name>
<dbReference type="EMBL" id="LR797534">
    <property type="protein sequence ID" value="CAB4223014.1"/>
    <property type="molecule type" value="Genomic_DNA"/>
</dbReference>
<organism evidence="5">
    <name type="scientific">uncultured Caudovirales phage</name>
    <dbReference type="NCBI Taxonomy" id="2100421"/>
    <lineage>
        <taxon>Viruses</taxon>
        <taxon>Duplodnaviria</taxon>
        <taxon>Heunggongvirae</taxon>
        <taxon>Uroviricota</taxon>
        <taxon>Caudoviricetes</taxon>
        <taxon>Peduoviridae</taxon>
        <taxon>Maltschvirus</taxon>
        <taxon>Maltschvirus maltsch</taxon>
    </lineage>
</organism>
<evidence type="ECO:0000313" key="4">
    <source>
        <dbReference type="EMBL" id="CAB4171094.1"/>
    </source>
</evidence>
<gene>
    <name evidence="6" type="ORF">UFOVP1666_57</name>
    <name evidence="3" type="ORF">UFOVP867_12</name>
    <name evidence="4" type="ORF">UFOVP913_186</name>
    <name evidence="5" type="ORF">UFOVP993_42</name>
</gene>